<keyword evidence="9 14" id="KW-1133">Transmembrane helix</keyword>
<dbReference type="SMART" id="SM00409">
    <property type="entry name" value="IG"/>
    <property type="match status" value="2"/>
</dbReference>
<feature type="compositionally biased region" description="Low complexity" evidence="13">
    <location>
        <begin position="237"/>
        <end position="248"/>
    </location>
</feature>
<gene>
    <name evidence="16" type="primary">JAM2</name>
</gene>
<feature type="compositionally biased region" description="Pro residues" evidence="13">
    <location>
        <begin position="202"/>
        <end position="215"/>
    </location>
</feature>
<keyword evidence="11" id="KW-1015">Disulfide bond</keyword>
<dbReference type="PROSITE" id="PS50835">
    <property type="entry name" value="IG_LIKE"/>
    <property type="match status" value="2"/>
</dbReference>
<feature type="region of interest" description="Disordered" evidence="13">
    <location>
        <begin position="192"/>
        <end position="361"/>
    </location>
</feature>
<dbReference type="Proteomes" id="UP000002279">
    <property type="component" value="Chromosome 17"/>
</dbReference>
<dbReference type="InterPro" id="IPR042625">
    <property type="entry name" value="JAM2"/>
</dbReference>
<dbReference type="InParanoid" id="A0A6I8PRS2"/>
<feature type="compositionally biased region" description="Low complexity" evidence="13">
    <location>
        <begin position="44"/>
        <end position="56"/>
    </location>
</feature>
<keyword evidence="4" id="KW-0796">Tight junction</keyword>
<dbReference type="GO" id="GO:0009986">
    <property type="term" value="C:cell surface"/>
    <property type="evidence" value="ECO:0000318"/>
    <property type="project" value="GO_Central"/>
</dbReference>
<keyword evidence="7" id="KW-0732">Signal</keyword>
<dbReference type="SUPFAM" id="SSF48726">
    <property type="entry name" value="Immunoglobulin"/>
    <property type="match status" value="2"/>
</dbReference>
<dbReference type="GO" id="GO:0005886">
    <property type="term" value="C:plasma membrane"/>
    <property type="evidence" value="ECO:0000318"/>
    <property type="project" value="GO_Central"/>
</dbReference>
<dbReference type="InterPro" id="IPR007110">
    <property type="entry name" value="Ig-like_dom"/>
</dbReference>
<reference evidence="16" key="2">
    <citation type="submission" date="2025-08" db="UniProtKB">
        <authorList>
            <consortium name="Ensembl"/>
        </authorList>
    </citation>
    <scope>IDENTIFICATION</scope>
    <source>
        <strain evidence="16">Glennie</strain>
    </source>
</reference>
<dbReference type="InterPro" id="IPR013783">
    <property type="entry name" value="Ig-like_fold"/>
</dbReference>
<feature type="compositionally biased region" description="Low complexity" evidence="13">
    <location>
        <begin position="216"/>
        <end position="227"/>
    </location>
</feature>
<dbReference type="InterPro" id="IPR003598">
    <property type="entry name" value="Ig_sub2"/>
</dbReference>
<keyword evidence="17" id="KW-1185">Reference proteome</keyword>
<feature type="transmembrane region" description="Helical" evidence="14">
    <location>
        <begin position="596"/>
        <end position="620"/>
    </location>
</feature>
<protein>
    <recommendedName>
        <fullName evidence="15">Ig-like domain-containing protein</fullName>
    </recommendedName>
</protein>
<dbReference type="GO" id="GO:0098636">
    <property type="term" value="C:protein complex involved in cell adhesion"/>
    <property type="evidence" value="ECO:0000318"/>
    <property type="project" value="GO_Central"/>
</dbReference>
<evidence type="ECO:0000256" key="9">
    <source>
        <dbReference type="ARBA" id="ARBA00022989"/>
    </source>
</evidence>
<feature type="compositionally biased region" description="Pro residues" evidence="13">
    <location>
        <begin position="1"/>
        <end position="12"/>
    </location>
</feature>
<organism evidence="16 17">
    <name type="scientific">Ornithorhynchus anatinus</name>
    <name type="common">Duckbill platypus</name>
    <dbReference type="NCBI Taxonomy" id="9258"/>
    <lineage>
        <taxon>Eukaryota</taxon>
        <taxon>Metazoa</taxon>
        <taxon>Chordata</taxon>
        <taxon>Craniata</taxon>
        <taxon>Vertebrata</taxon>
        <taxon>Euteleostomi</taxon>
        <taxon>Mammalia</taxon>
        <taxon>Monotremata</taxon>
        <taxon>Ornithorhynchidae</taxon>
        <taxon>Ornithorhynchus</taxon>
    </lineage>
</organism>
<dbReference type="PANTHER" id="PTHR44663:SF2">
    <property type="entry name" value="JUNCTIONAL ADHESION MOLECULE B"/>
    <property type="match status" value="1"/>
</dbReference>
<evidence type="ECO:0000256" key="8">
    <source>
        <dbReference type="ARBA" id="ARBA00022949"/>
    </source>
</evidence>
<evidence type="ECO:0000256" key="14">
    <source>
        <dbReference type="SAM" id="Phobius"/>
    </source>
</evidence>
<evidence type="ECO:0000259" key="15">
    <source>
        <dbReference type="PROSITE" id="PS50835"/>
    </source>
</evidence>
<feature type="compositionally biased region" description="Low complexity" evidence="13">
    <location>
        <begin position="137"/>
        <end position="155"/>
    </location>
</feature>
<dbReference type="PANTHER" id="PTHR44663">
    <property type="entry name" value="JUNCTIONAL ADHESION MOLECULE B"/>
    <property type="match status" value="1"/>
</dbReference>
<evidence type="ECO:0000256" key="13">
    <source>
        <dbReference type="SAM" id="MobiDB-lite"/>
    </source>
</evidence>
<evidence type="ECO:0000256" key="5">
    <source>
        <dbReference type="ARBA" id="ARBA00022475"/>
    </source>
</evidence>
<reference evidence="16" key="3">
    <citation type="submission" date="2025-09" db="UniProtKB">
        <authorList>
            <consortium name="Ensembl"/>
        </authorList>
    </citation>
    <scope>IDENTIFICATION</scope>
    <source>
        <strain evidence="16">Glennie</strain>
    </source>
</reference>
<evidence type="ECO:0000256" key="3">
    <source>
        <dbReference type="ARBA" id="ARBA00008637"/>
    </source>
</evidence>
<reference evidence="16 17" key="1">
    <citation type="journal article" date="2008" name="Nature">
        <title>Genome analysis of the platypus reveals unique signatures of evolution.</title>
        <authorList>
            <person name="Warren W.C."/>
            <person name="Hillier L.W."/>
            <person name="Marshall Graves J.A."/>
            <person name="Birney E."/>
            <person name="Ponting C.P."/>
            <person name="Grutzner F."/>
            <person name="Belov K."/>
            <person name="Miller W."/>
            <person name="Clarke L."/>
            <person name="Chinwalla A.T."/>
            <person name="Yang S.P."/>
            <person name="Heger A."/>
            <person name="Locke D.P."/>
            <person name="Miethke P."/>
            <person name="Waters P.D."/>
            <person name="Veyrunes F."/>
            <person name="Fulton L."/>
            <person name="Fulton B."/>
            <person name="Graves T."/>
            <person name="Wallis J."/>
            <person name="Puente X.S."/>
            <person name="Lopez-Otin C."/>
            <person name="Ordonez G.R."/>
            <person name="Eichler E.E."/>
            <person name="Chen L."/>
            <person name="Cheng Z."/>
            <person name="Deakin J.E."/>
            <person name="Alsop A."/>
            <person name="Thompson K."/>
            <person name="Kirby P."/>
            <person name="Papenfuss A.T."/>
            <person name="Wakefield M.J."/>
            <person name="Olender T."/>
            <person name="Lancet D."/>
            <person name="Huttley G.A."/>
            <person name="Smit A.F."/>
            <person name="Pask A."/>
            <person name="Temple-Smith P."/>
            <person name="Batzer M.A."/>
            <person name="Walker J.A."/>
            <person name="Konkel M.K."/>
            <person name="Harris R.S."/>
            <person name="Whittington C.M."/>
            <person name="Wong E.S."/>
            <person name="Gemmell N.J."/>
            <person name="Buschiazzo E."/>
            <person name="Vargas Jentzsch I.M."/>
            <person name="Merkel A."/>
            <person name="Schmitz J."/>
            <person name="Zemann A."/>
            <person name="Churakov G."/>
            <person name="Kriegs J.O."/>
            <person name="Brosius J."/>
            <person name="Murchison E.P."/>
            <person name="Sachidanandam R."/>
            <person name="Smith C."/>
            <person name="Hannon G.J."/>
            <person name="Tsend-Ayush E."/>
            <person name="McMillan D."/>
            <person name="Attenborough R."/>
            <person name="Rens W."/>
            <person name="Ferguson-Smith M."/>
            <person name="Lefevre C.M."/>
            <person name="Sharp J.A."/>
            <person name="Nicholas K.R."/>
            <person name="Ray D.A."/>
            <person name="Kube M."/>
            <person name="Reinhardt R."/>
            <person name="Pringle T.H."/>
            <person name="Taylor J."/>
            <person name="Jones R.C."/>
            <person name="Nixon B."/>
            <person name="Dacheux J.L."/>
            <person name="Niwa H."/>
            <person name="Sekita Y."/>
            <person name="Huang X."/>
            <person name="Stark A."/>
            <person name="Kheradpour P."/>
            <person name="Kellis M."/>
            <person name="Flicek P."/>
            <person name="Chen Y."/>
            <person name="Webber C."/>
            <person name="Hardison R."/>
            <person name="Nelson J."/>
            <person name="Hallsworth-Pepin K."/>
            <person name="Delehaunty K."/>
            <person name="Markovic C."/>
            <person name="Minx P."/>
            <person name="Feng Y."/>
            <person name="Kremitzki C."/>
            <person name="Mitreva M."/>
            <person name="Glasscock J."/>
            <person name="Wylie T."/>
            <person name="Wohldmann P."/>
            <person name="Thiru P."/>
            <person name="Nhan M.N."/>
            <person name="Pohl C.S."/>
            <person name="Smith S.M."/>
            <person name="Hou S."/>
            <person name="Nefedov M."/>
            <person name="de Jong P.J."/>
            <person name="Renfree M.B."/>
            <person name="Mardis E.R."/>
            <person name="Wilson R.K."/>
        </authorList>
    </citation>
    <scope>NUCLEOTIDE SEQUENCE [LARGE SCALE GENOMIC DNA]</scope>
    <source>
        <strain evidence="16 17">Glennie</strain>
    </source>
</reference>
<evidence type="ECO:0000256" key="11">
    <source>
        <dbReference type="ARBA" id="ARBA00023157"/>
    </source>
</evidence>
<dbReference type="AlphaFoldDB" id="A0A6I8PRS2"/>
<dbReference type="Ensembl" id="ENSOANT00000057258.1">
    <property type="protein sequence ID" value="ENSOANP00000054287.1"/>
    <property type="gene ID" value="ENSOANG00000043403.1"/>
</dbReference>
<comment type="similarity">
    <text evidence="3">Belongs to the immunoglobulin superfamily.</text>
</comment>
<proteinExistence type="inferred from homology"/>
<dbReference type="GO" id="GO:0005923">
    <property type="term" value="C:bicellular tight junction"/>
    <property type="evidence" value="ECO:0007669"/>
    <property type="project" value="UniProtKB-SubCell"/>
</dbReference>
<feature type="compositionally biased region" description="Low complexity" evidence="13">
    <location>
        <begin position="192"/>
        <end position="201"/>
    </location>
</feature>
<accession>A0A6I8PRS2</accession>
<dbReference type="InterPro" id="IPR036179">
    <property type="entry name" value="Ig-like_dom_sf"/>
</dbReference>
<dbReference type="GO" id="GO:0070160">
    <property type="term" value="C:tight junction"/>
    <property type="evidence" value="ECO:0000318"/>
    <property type="project" value="GO_Central"/>
</dbReference>
<feature type="region of interest" description="Disordered" evidence="13">
    <location>
        <begin position="1"/>
        <end position="76"/>
    </location>
</feature>
<evidence type="ECO:0000256" key="2">
    <source>
        <dbReference type="ARBA" id="ARBA00004435"/>
    </source>
</evidence>
<dbReference type="FunFam" id="2.60.40.10:FF:000342">
    <property type="entry name" value="Junctional adhesion molecule A"/>
    <property type="match status" value="1"/>
</dbReference>
<keyword evidence="6 14" id="KW-0812">Transmembrane</keyword>
<evidence type="ECO:0000256" key="7">
    <source>
        <dbReference type="ARBA" id="ARBA00022729"/>
    </source>
</evidence>
<evidence type="ECO:0000256" key="12">
    <source>
        <dbReference type="ARBA" id="ARBA00023319"/>
    </source>
</evidence>
<keyword evidence="8" id="KW-0965">Cell junction</keyword>
<keyword evidence="12" id="KW-0393">Immunoglobulin domain</keyword>
<comment type="subcellular location">
    <subcellularLocation>
        <location evidence="2">Cell junction</location>
        <location evidence="2">Tight junction</location>
    </subcellularLocation>
    <subcellularLocation>
        <location evidence="1">Cell membrane</location>
        <topology evidence="1">Single-pass type I membrane protein</topology>
    </subcellularLocation>
</comment>
<dbReference type="GO" id="GO:0007159">
    <property type="term" value="P:leukocyte cell-cell adhesion"/>
    <property type="evidence" value="ECO:0000318"/>
    <property type="project" value="GO_Central"/>
</dbReference>
<feature type="domain" description="Ig-like" evidence="15">
    <location>
        <begin position="493"/>
        <end position="592"/>
    </location>
</feature>
<keyword evidence="10 14" id="KW-0472">Membrane</keyword>
<feature type="compositionally biased region" description="Pro residues" evidence="13">
    <location>
        <begin position="249"/>
        <end position="287"/>
    </location>
</feature>
<dbReference type="Pfam" id="PF13927">
    <property type="entry name" value="Ig_3"/>
    <property type="match status" value="1"/>
</dbReference>
<dbReference type="Gene3D" id="2.60.40.10">
    <property type="entry name" value="Immunoglobulins"/>
    <property type="match status" value="2"/>
</dbReference>
<feature type="region of interest" description="Disordered" evidence="13">
    <location>
        <begin position="102"/>
        <end position="163"/>
    </location>
</feature>
<evidence type="ECO:0000256" key="6">
    <source>
        <dbReference type="ARBA" id="ARBA00022692"/>
    </source>
</evidence>
<evidence type="ECO:0000313" key="16">
    <source>
        <dbReference type="Ensembl" id="ENSOANP00000054287.1"/>
    </source>
</evidence>
<feature type="compositionally biased region" description="Pro residues" evidence="13">
    <location>
        <begin position="110"/>
        <end position="136"/>
    </location>
</feature>
<name>A0A6I8PRS2_ORNAN</name>
<evidence type="ECO:0000256" key="1">
    <source>
        <dbReference type="ARBA" id="ARBA00004251"/>
    </source>
</evidence>
<evidence type="ECO:0000256" key="4">
    <source>
        <dbReference type="ARBA" id="ARBA00022427"/>
    </source>
</evidence>
<evidence type="ECO:0000256" key="10">
    <source>
        <dbReference type="ARBA" id="ARBA00023136"/>
    </source>
</evidence>
<dbReference type="Bgee" id="ENSOANG00000043403">
    <property type="expression patterns" value="Expressed in adult mammalian kidney and 7 other cell types or tissues"/>
</dbReference>
<dbReference type="SMART" id="SM00408">
    <property type="entry name" value="IGc2"/>
    <property type="match status" value="2"/>
</dbReference>
<evidence type="ECO:0000313" key="17">
    <source>
        <dbReference type="Proteomes" id="UP000002279"/>
    </source>
</evidence>
<sequence>PVPPPPRPPPPRARARTLTCGRHRPAAAASLRTRARPRSPRSRPPGGAARPPATRPARGRPPAAPPETSPASPARGRPHHLLLLLLLPAPPFLLLLLPSSSSPLLDSSPSLPPPPPPRSSIPPPPPPLLLLPPPRFLPFSSSSSSSPLLHSSSSSSPPPPPPSSIPPLLFLLLLLPPPLLLLLPPPRVLLSSSSSPLLESSSPPPPPPPSSPPPLLLLLLPLLDSSPSLPPPPPPFLLASPPSSSSPPSLVPVPPLLSIPVPSSLPPSRPPPPPSQSPPPHPSPLLPFLPGSGPSPGRRVRTPCRTRSPLLRLGTSGEAPRPSPSTASPPRTGSDRRPARPATGPPVAGPSREEMGAGRSPVGPLFPPLRCLAVAALVLGCPGARGLPEEEEPRDVVTVMEFQEAILGCKAPRKTAASRLEWKKLGRGLSFVYYQEALQGDFRSRAEMIGPDIRIKNVSRGDAGRYRCEVSAPSDRGRHLQEQSLLLRVLVAPAVPGCQVPSSAPSGTVVELRCREEEGFPASEYSWFRDGARLPDGPTGRLAVTNSSYTLDRESGTLQFDAVSTLDSGVYVCEARNAVGSRSCPGKMMRVDDLNVGGIVSAALVAISATASCGLGVRYAQKRGYLSKRSSLQRDGPDSKAAPGNESDFRHTRSFVI</sequence>
<dbReference type="InterPro" id="IPR003599">
    <property type="entry name" value="Ig_sub"/>
</dbReference>
<feature type="domain" description="Ig-like" evidence="15">
    <location>
        <begin position="388"/>
        <end position="486"/>
    </location>
</feature>
<dbReference type="GeneTree" id="ENSGT00940000160634"/>
<keyword evidence="5" id="KW-1003">Cell membrane</keyword>
<feature type="region of interest" description="Disordered" evidence="13">
    <location>
        <begin position="628"/>
        <end position="650"/>
    </location>
</feature>